<dbReference type="InterPro" id="IPR013256">
    <property type="entry name" value="Chromatin_SPT2"/>
</dbReference>
<evidence type="ECO:0000313" key="5">
    <source>
        <dbReference type="EMBL" id="KAG0150091.1"/>
    </source>
</evidence>
<feature type="compositionally biased region" description="Low complexity" evidence="4">
    <location>
        <begin position="181"/>
        <end position="191"/>
    </location>
</feature>
<reference evidence="5" key="1">
    <citation type="submission" date="2013-11" db="EMBL/GenBank/DDBJ databases">
        <title>Genome sequence of the fusiform rust pathogen reveals effectors for host alternation and coevolution with pine.</title>
        <authorList>
            <consortium name="DOE Joint Genome Institute"/>
            <person name="Smith K."/>
            <person name="Pendleton A."/>
            <person name="Kubisiak T."/>
            <person name="Anderson C."/>
            <person name="Salamov A."/>
            <person name="Aerts A."/>
            <person name="Riley R."/>
            <person name="Clum A."/>
            <person name="Lindquist E."/>
            <person name="Ence D."/>
            <person name="Campbell M."/>
            <person name="Kronenberg Z."/>
            <person name="Feau N."/>
            <person name="Dhillon B."/>
            <person name="Hamelin R."/>
            <person name="Burleigh J."/>
            <person name="Smith J."/>
            <person name="Yandell M."/>
            <person name="Nelson C."/>
            <person name="Grigoriev I."/>
            <person name="Davis J."/>
        </authorList>
    </citation>
    <scope>NUCLEOTIDE SEQUENCE</scope>
    <source>
        <strain evidence="5">G11</strain>
    </source>
</reference>
<feature type="compositionally biased region" description="Basic and acidic residues" evidence="4">
    <location>
        <begin position="242"/>
        <end position="252"/>
    </location>
</feature>
<sequence length="420" mass="48391">MEFNRLMELAAKQTQASQAAFAKENELRIAREKLKLIEEERKEKERIRLEKERLAKQKREDQIKEQKLLEERQRRQAERATAIANNTSNVETSKVASSSSGRTRKLTPNHHHRKVINNVVGVTKNQDPEEVRRLEREEKLARARARLFDEPISISRKKPNTTTNTTSKRAMKGNSKMTVGSSKAMSSNSTTTTMSARQQIEKEFNKGERKALNTVKRDRRTIEEVERDMRLRKGITTNPASKGEDVFFDPRKRQTQKIKTIVNRSSAVSNDDTSCPNKRKRVSLPSSSTSRQPESIKKPCSSAPIKRSNGTQVRGSRKQESEDESEDYDEESEEEEGHSVPVSVRDQIWEIMGKKRSSYTNRDIFSDEEGSEDMEVAADELLEEENRAAALARKEDLREQEMLKKHEIEKKKRLAKYSQS</sequence>
<evidence type="ECO:0000256" key="4">
    <source>
        <dbReference type="SAM" id="MobiDB-lite"/>
    </source>
</evidence>
<feature type="compositionally biased region" description="Polar residues" evidence="4">
    <location>
        <begin position="262"/>
        <end position="276"/>
    </location>
</feature>
<dbReference type="Pfam" id="PF08243">
    <property type="entry name" value="SPT2"/>
    <property type="match status" value="1"/>
</dbReference>
<protein>
    <recommendedName>
        <fullName evidence="7">SPT2 chromatin protein</fullName>
    </recommendedName>
</protein>
<proteinExistence type="inferred from homology"/>
<comment type="similarity">
    <text evidence="1">Belongs to the SPT2 family.</text>
</comment>
<feature type="coiled-coil region" evidence="3">
    <location>
        <begin position="374"/>
        <end position="411"/>
    </location>
</feature>
<feature type="compositionally biased region" description="Polar residues" evidence="4">
    <location>
        <begin position="83"/>
        <end position="101"/>
    </location>
</feature>
<dbReference type="Proteomes" id="UP000886653">
    <property type="component" value="Unassembled WGS sequence"/>
</dbReference>
<dbReference type="EMBL" id="MU167222">
    <property type="protein sequence ID" value="KAG0150091.1"/>
    <property type="molecule type" value="Genomic_DNA"/>
</dbReference>
<feature type="compositionally biased region" description="Basic and acidic residues" evidence="4">
    <location>
        <begin position="56"/>
        <end position="78"/>
    </location>
</feature>
<evidence type="ECO:0008006" key="7">
    <source>
        <dbReference type="Google" id="ProtNLM"/>
    </source>
</evidence>
<feature type="region of interest" description="Disordered" evidence="4">
    <location>
        <begin position="56"/>
        <end position="111"/>
    </location>
</feature>
<organism evidence="5 6">
    <name type="scientific">Cronartium quercuum f. sp. fusiforme G11</name>
    <dbReference type="NCBI Taxonomy" id="708437"/>
    <lineage>
        <taxon>Eukaryota</taxon>
        <taxon>Fungi</taxon>
        <taxon>Dikarya</taxon>
        <taxon>Basidiomycota</taxon>
        <taxon>Pucciniomycotina</taxon>
        <taxon>Pucciniomycetes</taxon>
        <taxon>Pucciniales</taxon>
        <taxon>Coleosporiaceae</taxon>
        <taxon>Cronartium</taxon>
    </lineage>
</organism>
<evidence type="ECO:0000313" key="6">
    <source>
        <dbReference type="Proteomes" id="UP000886653"/>
    </source>
</evidence>
<gene>
    <name evidence="5" type="ORF">CROQUDRAFT_720619</name>
</gene>
<feature type="compositionally biased region" description="Acidic residues" evidence="4">
    <location>
        <begin position="321"/>
        <end position="336"/>
    </location>
</feature>
<keyword evidence="6" id="KW-1185">Reference proteome</keyword>
<feature type="region of interest" description="Disordered" evidence="4">
    <location>
        <begin position="230"/>
        <end position="345"/>
    </location>
</feature>
<accession>A0A9P6NV30</accession>
<keyword evidence="2 3" id="KW-0175">Coiled coil</keyword>
<comment type="caution">
    <text evidence="5">The sequence shown here is derived from an EMBL/GenBank/DDBJ whole genome shotgun (WGS) entry which is preliminary data.</text>
</comment>
<name>A0A9P6NV30_9BASI</name>
<feature type="region of interest" description="Disordered" evidence="4">
    <location>
        <begin position="155"/>
        <end position="191"/>
    </location>
</feature>
<dbReference type="SMART" id="SM00784">
    <property type="entry name" value="SPT2"/>
    <property type="match status" value="1"/>
</dbReference>
<dbReference type="AlphaFoldDB" id="A0A9P6NV30"/>
<evidence type="ECO:0000256" key="2">
    <source>
        <dbReference type="ARBA" id="ARBA00023054"/>
    </source>
</evidence>
<dbReference type="OrthoDB" id="6259853at2759"/>
<evidence type="ECO:0000256" key="1">
    <source>
        <dbReference type="ARBA" id="ARBA00006461"/>
    </source>
</evidence>
<evidence type="ECO:0000256" key="3">
    <source>
        <dbReference type="SAM" id="Coils"/>
    </source>
</evidence>
<feature type="compositionally biased region" description="Basic residues" evidence="4">
    <location>
        <begin position="102"/>
        <end position="111"/>
    </location>
</feature>
<feature type="compositionally biased region" description="Polar residues" evidence="4">
    <location>
        <begin position="284"/>
        <end position="293"/>
    </location>
</feature>